<dbReference type="GO" id="GO:0004674">
    <property type="term" value="F:protein serine/threonine kinase activity"/>
    <property type="evidence" value="ECO:0007669"/>
    <property type="project" value="UniProtKB-KW"/>
</dbReference>
<comment type="caution">
    <text evidence="9">The sequence shown here is derived from an EMBL/GenBank/DDBJ whole genome shotgun (WGS) entry which is preliminary data.</text>
</comment>
<dbReference type="GO" id="GO:0005524">
    <property type="term" value="F:ATP binding"/>
    <property type="evidence" value="ECO:0007669"/>
    <property type="project" value="UniProtKB-KW"/>
</dbReference>
<evidence type="ECO:0000313" key="9">
    <source>
        <dbReference type="EMBL" id="GIQ84190.1"/>
    </source>
</evidence>
<dbReference type="InterPro" id="IPR030616">
    <property type="entry name" value="Aur-like"/>
</dbReference>
<feature type="binding site" evidence="6">
    <location>
        <position position="621"/>
    </location>
    <ligand>
        <name>ATP</name>
        <dbReference type="ChEBI" id="CHEBI:30616"/>
    </ligand>
</feature>
<feature type="region of interest" description="Disordered" evidence="7">
    <location>
        <begin position="302"/>
        <end position="355"/>
    </location>
</feature>
<reference evidence="9 10" key="1">
    <citation type="journal article" date="2018" name="PLoS ONE">
        <title>The draft genome of Kipferlia bialata reveals reductive genome evolution in fornicate parasites.</title>
        <authorList>
            <person name="Tanifuji G."/>
            <person name="Takabayashi S."/>
            <person name="Kume K."/>
            <person name="Takagi M."/>
            <person name="Nakayama T."/>
            <person name="Kamikawa R."/>
            <person name="Inagaki Y."/>
            <person name="Hashimoto T."/>
        </authorList>
    </citation>
    <scope>NUCLEOTIDE SEQUENCE [LARGE SCALE GENOMIC DNA]</scope>
    <source>
        <strain evidence="9">NY0173</strain>
    </source>
</reference>
<feature type="compositionally biased region" description="Basic and acidic residues" evidence="7">
    <location>
        <begin position="306"/>
        <end position="329"/>
    </location>
</feature>
<keyword evidence="4 9" id="KW-0418">Kinase</keyword>
<evidence type="ECO:0000256" key="4">
    <source>
        <dbReference type="ARBA" id="ARBA00022777"/>
    </source>
</evidence>
<evidence type="ECO:0000256" key="5">
    <source>
        <dbReference type="ARBA" id="ARBA00022840"/>
    </source>
</evidence>
<dbReference type="InterPro" id="IPR003386">
    <property type="entry name" value="LACT/PDAT_acylTrfase"/>
</dbReference>
<name>A0A9K3CXR4_9EUKA</name>
<dbReference type="AlphaFoldDB" id="A0A9K3CXR4"/>
<dbReference type="SUPFAM" id="SSF53474">
    <property type="entry name" value="alpha/beta-Hydrolases"/>
    <property type="match status" value="1"/>
</dbReference>
<keyword evidence="1" id="KW-0723">Serine/threonine-protein kinase</keyword>
<proteinExistence type="predicted"/>
<keyword evidence="10" id="KW-1185">Reference proteome</keyword>
<keyword evidence="2" id="KW-0808">Transferase</keyword>
<evidence type="ECO:0000256" key="7">
    <source>
        <dbReference type="SAM" id="MobiDB-lite"/>
    </source>
</evidence>
<dbReference type="Pfam" id="PF02450">
    <property type="entry name" value="LCAT"/>
    <property type="match status" value="1"/>
</dbReference>
<dbReference type="GO" id="GO:0006629">
    <property type="term" value="P:lipid metabolic process"/>
    <property type="evidence" value="ECO:0007669"/>
    <property type="project" value="InterPro"/>
</dbReference>
<feature type="non-terminal residue" evidence="9">
    <location>
        <position position="1"/>
    </location>
</feature>
<dbReference type="Gene3D" id="3.40.50.1820">
    <property type="entry name" value="alpha/beta hydrolase"/>
    <property type="match status" value="1"/>
</dbReference>
<dbReference type="PROSITE" id="PS50011">
    <property type="entry name" value="PROTEIN_KINASE_DOM"/>
    <property type="match status" value="1"/>
</dbReference>
<feature type="binding site" evidence="6">
    <location>
        <begin position="607"/>
        <end position="608"/>
    </location>
    <ligand>
        <name>ATP</name>
        <dbReference type="ChEBI" id="CHEBI:30616"/>
    </ligand>
</feature>
<gene>
    <name evidence="9" type="ORF">KIPB_005638</name>
</gene>
<evidence type="ECO:0000256" key="1">
    <source>
        <dbReference type="ARBA" id="ARBA00022527"/>
    </source>
</evidence>
<dbReference type="InterPro" id="IPR000719">
    <property type="entry name" value="Prot_kinase_dom"/>
</dbReference>
<keyword evidence="3 6" id="KW-0547">Nucleotide-binding</keyword>
<dbReference type="Gene3D" id="1.10.510.10">
    <property type="entry name" value="Transferase(Phosphotransferase) domain 1"/>
    <property type="match status" value="1"/>
</dbReference>
<dbReference type="SUPFAM" id="SSF56112">
    <property type="entry name" value="Protein kinase-like (PK-like)"/>
    <property type="match status" value="1"/>
</dbReference>
<keyword evidence="5 6" id="KW-0067">ATP-binding</keyword>
<evidence type="ECO:0000256" key="6">
    <source>
        <dbReference type="PIRSR" id="PIRSR630616-2"/>
    </source>
</evidence>
<dbReference type="EMBL" id="BDIP01001342">
    <property type="protein sequence ID" value="GIQ84190.1"/>
    <property type="molecule type" value="Genomic_DNA"/>
</dbReference>
<evidence type="ECO:0000256" key="2">
    <source>
        <dbReference type="ARBA" id="ARBA00022679"/>
    </source>
</evidence>
<protein>
    <submittedName>
        <fullName evidence="9">Aurora kinase</fullName>
    </submittedName>
</protein>
<feature type="domain" description="Protein kinase" evidence="8">
    <location>
        <begin position="454"/>
        <end position="711"/>
    </location>
</feature>
<dbReference type="InterPro" id="IPR011009">
    <property type="entry name" value="Kinase-like_dom_sf"/>
</dbReference>
<evidence type="ECO:0000259" key="8">
    <source>
        <dbReference type="PROSITE" id="PS50011"/>
    </source>
</evidence>
<dbReference type="Proteomes" id="UP000265618">
    <property type="component" value="Unassembled WGS sequence"/>
</dbReference>
<dbReference type="SMART" id="SM00220">
    <property type="entry name" value="S_TKc"/>
    <property type="match status" value="1"/>
</dbReference>
<evidence type="ECO:0000313" key="10">
    <source>
        <dbReference type="Proteomes" id="UP000265618"/>
    </source>
</evidence>
<dbReference type="PANTHER" id="PTHR24350">
    <property type="entry name" value="SERINE/THREONINE-PROTEIN KINASE IAL-RELATED"/>
    <property type="match status" value="1"/>
</dbReference>
<evidence type="ECO:0000256" key="3">
    <source>
        <dbReference type="ARBA" id="ARBA00022741"/>
    </source>
</evidence>
<dbReference type="Pfam" id="PF00069">
    <property type="entry name" value="Pkinase"/>
    <property type="match status" value="1"/>
</dbReference>
<organism evidence="9 10">
    <name type="scientific">Kipferlia bialata</name>
    <dbReference type="NCBI Taxonomy" id="797122"/>
    <lineage>
        <taxon>Eukaryota</taxon>
        <taxon>Metamonada</taxon>
        <taxon>Carpediemonas-like organisms</taxon>
        <taxon>Kipferlia</taxon>
    </lineage>
</organism>
<dbReference type="OrthoDB" id="377346at2759"/>
<accession>A0A9K3CXR4</accession>
<dbReference type="GO" id="GO:0008374">
    <property type="term" value="F:O-acyltransferase activity"/>
    <property type="evidence" value="ECO:0007669"/>
    <property type="project" value="InterPro"/>
</dbReference>
<sequence>MNTTILVPGAGGSVLQTKCPSLSLSLSLSLSPSTPLLAGAGGSVLQTKGGAVAWIDTSTDKYSVVSFKTQRSAERLMWGYNDKCTIHPFPGGEDLIVQPDNDGFDAISGLTRGGLISRFGFGGYFAKIIQHYEDMGYTPGKDLFAAAYDWRQGLTTQTVQNRFREVLETALSLNPGRQLSLVCHSMGGLLVETFLRAYPEWVGRIRRLVCIGTPWGGSALAHQCCAHGYNFTMRMIDGQALRQPMSQAGSVPYIAPGRPLPIPMSLLIALNGVIEGSVGVAVNAMGKRSNARAYQVYQQAVSDEEERARRVTTESRERERERGREREGECDSASPLSDREGEEGDREREGEGEMIVVNPSDLSEVSERERERERHLGVHWVQYVGELPGFMPETGICGNSSVDRLKRWNGTYTEGQTETPCFHQYASPPLLPSACVPPSPPQVSSTVTRSSTVVYAAEREREGESATVNVRADILKQTRLWLAEARPVPDINIKKRQRRRPLSTLSDTVDMYPWAVAGPHECVRPARLRDLHTRMTLPGTPEHWLFGHKEDMWTARDRALQPPLLIPQAGVEGERQEERDDPVTNAEPFRFYSISGTSMPTPFHTAENIMLDSEGVVKLSDFGWGVHVTMAANRRGTMCGTLDYLAPEMVKGTAYDSGVDVWSLGILLYELVEGQPPFMHDDMNRTRHAITHGRLTFSPRFTPELKDLLKK</sequence>
<dbReference type="InterPro" id="IPR029058">
    <property type="entry name" value="AB_hydrolase_fold"/>
</dbReference>